<keyword evidence="7" id="KW-1185">Reference proteome</keyword>
<keyword evidence="2" id="KW-0297">G-protein coupled receptor</keyword>
<dbReference type="PANTHER" id="PTHR24243:SF233">
    <property type="entry name" value="THYROTROPIN-RELEASING HORMONE RECEPTOR"/>
    <property type="match status" value="1"/>
</dbReference>
<sequence length="390" mass="45489">MDFNMWSDHAPVRLTLEIADTGIQTFNSSDDNIFHSTYRWDPDKITEMKTSLISHMDTMSSNVEQMVCTEQSIENTVIKLTETLNTVFKPFCEKRYCIKRNATNIKSNKNSLPNKPWFDDRCKELYYIYHCNIRRFNRNRNNLNRQILIESKKNYKSYENRVKRNYLRYEGNQIDYWRKHNPKQFFDVFKKGKKNTNCNLKSSDFYNHFKNLTAETSSNITDDVEADNQECVYNELDASITQEEGMEASKRKLRLGHHRSKNRLVPSYGTVAGLLTAVSITFIFLHTPIHIFKLKVIIETITGKYKVASVTDLTIGNVFQVMYYLNSSVNFLVYYICGNNFRRVFKEVLCKNISCCVCPGEDDEDRLSDAGTTELTIILEKSDAGSEKSR</sequence>
<evidence type="ECO:0000256" key="1">
    <source>
        <dbReference type="ARBA" id="ARBA00004141"/>
    </source>
</evidence>
<feature type="transmembrane region" description="Helical" evidence="5">
    <location>
        <begin position="265"/>
        <end position="285"/>
    </location>
</feature>
<gene>
    <name evidence="6" type="ORF">MEDL_67866</name>
</gene>
<dbReference type="OrthoDB" id="6186575at2759"/>
<dbReference type="SUPFAM" id="SSF81321">
    <property type="entry name" value="Family A G protein-coupled receptor-like"/>
    <property type="match status" value="1"/>
</dbReference>
<evidence type="ECO:0008006" key="8">
    <source>
        <dbReference type="Google" id="ProtNLM"/>
    </source>
</evidence>
<keyword evidence="3" id="KW-0675">Receptor</keyword>
<protein>
    <recommendedName>
        <fullName evidence="8">G-protein coupled receptors family 1 profile domain-containing protein</fullName>
    </recommendedName>
</protein>
<name>A0A8S3VQM3_MYTED</name>
<keyword evidence="5" id="KW-0472">Membrane</keyword>
<comment type="subcellular location">
    <subcellularLocation>
        <location evidence="1">Membrane</location>
        <topology evidence="1">Multi-pass membrane protein</topology>
    </subcellularLocation>
</comment>
<dbReference type="PANTHER" id="PTHR24243">
    <property type="entry name" value="G-PROTEIN COUPLED RECEPTOR"/>
    <property type="match status" value="1"/>
</dbReference>
<evidence type="ECO:0000256" key="5">
    <source>
        <dbReference type="SAM" id="Phobius"/>
    </source>
</evidence>
<evidence type="ECO:0000256" key="2">
    <source>
        <dbReference type="ARBA" id="ARBA00023040"/>
    </source>
</evidence>
<evidence type="ECO:0000313" key="6">
    <source>
        <dbReference type="EMBL" id="CAG2256517.1"/>
    </source>
</evidence>
<accession>A0A8S3VQM3</accession>
<keyword evidence="5" id="KW-1133">Transmembrane helix</keyword>
<proteinExistence type="predicted"/>
<dbReference type="Proteomes" id="UP000683360">
    <property type="component" value="Unassembled WGS sequence"/>
</dbReference>
<dbReference type="AlphaFoldDB" id="A0A8S3VQM3"/>
<keyword evidence="5" id="KW-0812">Transmembrane</keyword>
<organism evidence="6 7">
    <name type="scientific">Mytilus edulis</name>
    <name type="common">Blue mussel</name>
    <dbReference type="NCBI Taxonomy" id="6550"/>
    <lineage>
        <taxon>Eukaryota</taxon>
        <taxon>Metazoa</taxon>
        <taxon>Spiralia</taxon>
        <taxon>Lophotrochozoa</taxon>
        <taxon>Mollusca</taxon>
        <taxon>Bivalvia</taxon>
        <taxon>Autobranchia</taxon>
        <taxon>Pteriomorphia</taxon>
        <taxon>Mytilida</taxon>
        <taxon>Mytiloidea</taxon>
        <taxon>Mytilidae</taxon>
        <taxon>Mytilinae</taxon>
        <taxon>Mytilus</taxon>
    </lineage>
</organism>
<comment type="caution">
    <text evidence="6">The sequence shown here is derived from an EMBL/GenBank/DDBJ whole genome shotgun (WGS) entry which is preliminary data.</text>
</comment>
<keyword evidence="4" id="KW-0807">Transducer</keyword>
<dbReference type="GO" id="GO:0004930">
    <property type="term" value="F:G protein-coupled receptor activity"/>
    <property type="evidence" value="ECO:0007669"/>
    <property type="project" value="UniProtKB-KW"/>
</dbReference>
<evidence type="ECO:0000313" key="7">
    <source>
        <dbReference type="Proteomes" id="UP000683360"/>
    </source>
</evidence>
<dbReference type="EMBL" id="CAJPWZ010003308">
    <property type="protein sequence ID" value="CAG2256517.1"/>
    <property type="molecule type" value="Genomic_DNA"/>
</dbReference>
<reference evidence="6" key="1">
    <citation type="submission" date="2021-03" db="EMBL/GenBank/DDBJ databases">
        <authorList>
            <person name="Bekaert M."/>
        </authorList>
    </citation>
    <scope>NUCLEOTIDE SEQUENCE</scope>
</reference>
<dbReference type="Gene3D" id="1.20.1070.10">
    <property type="entry name" value="Rhodopsin 7-helix transmembrane proteins"/>
    <property type="match status" value="1"/>
</dbReference>
<evidence type="ECO:0000256" key="3">
    <source>
        <dbReference type="ARBA" id="ARBA00023170"/>
    </source>
</evidence>
<evidence type="ECO:0000256" key="4">
    <source>
        <dbReference type="ARBA" id="ARBA00023224"/>
    </source>
</evidence>
<dbReference type="GO" id="GO:0005886">
    <property type="term" value="C:plasma membrane"/>
    <property type="evidence" value="ECO:0007669"/>
    <property type="project" value="TreeGrafter"/>
</dbReference>